<evidence type="ECO:0000256" key="10">
    <source>
        <dbReference type="ARBA" id="ARBA00023136"/>
    </source>
</evidence>
<dbReference type="CDD" id="cd00212">
    <property type="entry name" value="PTS_IIB_glc"/>
    <property type="match status" value="1"/>
</dbReference>
<organism evidence="11 12">
    <name type="scientific">Vagococcus penaei</name>
    <dbReference type="NCBI Taxonomy" id="633807"/>
    <lineage>
        <taxon>Bacteria</taxon>
        <taxon>Bacillati</taxon>
        <taxon>Bacillota</taxon>
        <taxon>Bacilli</taxon>
        <taxon>Lactobacillales</taxon>
        <taxon>Enterococcaceae</taxon>
        <taxon>Vagococcus</taxon>
    </lineage>
</organism>
<sequence>MNKAKLLEGFQKLGKVLMAPVLILPISGILVGIGSAFSNPNLIKLVPFLGSTFFVYLFQIIKAAGNVVNDHIPVIFAMAIAYGFAKSEKGTAALSGFLGYMTMNTVMGTFLTLGGTITPEELLTGQKSILGILTLDTGVFGGILIGLLVSYLHNKYYKIELPPVLSLFNGTRSIPAITIIASCFAGLAMSFIFPPIQSGLNLSSEFIVATGSFGAFLYGLLERLLLPFGLHHFIYLPFFFTSLGGVADIGGEVVEGAVNIYNAILNTPGAKFDISVSRFLMNGKVIFAMCGLPGAAFAIYKTALPQNRKKIASLMIAVVIPCALMGISEPLEYSFLFVAPALFGIHAIFSGLAYFITYIVQFNVVGSAAFGGPFMSLIFNGILGADKGSNWLWVFPLGVTYFLVYYFVFKFAIEKWNLKTPGREIELMVEDETVSSSENDFLSQLVEAVGGKDNIIKVDACFTRLRLTLENPDKVSEKSVFTTTLSANGVVNVTSGIQIIYGNKAAVYKTELREYLGME</sequence>
<dbReference type="Pfam" id="PF00367">
    <property type="entry name" value="PTS_EIIB"/>
    <property type="match status" value="1"/>
</dbReference>
<dbReference type="PROSITE" id="PS51098">
    <property type="entry name" value="PTS_EIIB_TYPE_1"/>
    <property type="match status" value="1"/>
</dbReference>
<dbReference type="SUPFAM" id="SSF55604">
    <property type="entry name" value="Glucose permease domain IIB"/>
    <property type="match status" value="1"/>
</dbReference>
<gene>
    <name evidence="11" type="ORF">BW732_08365</name>
</gene>
<name>A0A1Q2D7F8_9ENTE</name>
<dbReference type="PROSITE" id="PS01035">
    <property type="entry name" value="PTS_EIIB_TYPE_1_CYS"/>
    <property type="match status" value="1"/>
</dbReference>
<dbReference type="InterPro" id="IPR001996">
    <property type="entry name" value="PTS_IIB_1"/>
</dbReference>
<evidence type="ECO:0000256" key="4">
    <source>
        <dbReference type="ARBA" id="ARBA00022597"/>
    </source>
</evidence>
<evidence type="ECO:0000256" key="1">
    <source>
        <dbReference type="ARBA" id="ARBA00004651"/>
    </source>
</evidence>
<evidence type="ECO:0000256" key="3">
    <source>
        <dbReference type="ARBA" id="ARBA00022475"/>
    </source>
</evidence>
<dbReference type="PROSITE" id="PS51103">
    <property type="entry name" value="PTS_EIIC_TYPE_1"/>
    <property type="match status" value="1"/>
</dbReference>
<reference evidence="11 12" key="1">
    <citation type="journal article" date="2010" name="Int. J. Syst. Evol. Microbiol.">
        <title>Vagococcus penaei sp. nov., isolated from spoilage microbiota of cooked shrimp (Penaeus vannamei).</title>
        <authorList>
            <person name="Jaffres E."/>
            <person name="Prevost H."/>
            <person name="Rossero A."/>
            <person name="Joffraud J.J."/>
            <person name="Dousset X."/>
        </authorList>
    </citation>
    <scope>NUCLEOTIDE SEQUENCE [LARGE SCALE GENOMIC DNA]</scope>
    <source>
        <strain evidence="11 12">CD276</strain>
    </source>
</reference>
<dbReference type="GO" id="GO:0090563">
    <property type="term" value="F:protein-phosphocysteine-sugar phosphotransferase activity"/>
    <property type="evidence" value="ECO:0007669"/>
    <property type="project" value="TreeGrafter"/>
</dbReference>
<dbReference type="STRING" id="633807.BW732_08365"/>
<keyword evidence="10" id="KW-0472">Membrane</keyword>
<dbReference type="PANTHER" id="PTHR30009">
    <property type="entry name" value="CYTOCHROME C-TYPE SYNTHESIS PROTEIN AND PTS TRANSMEMBRANE COMPONENT"/>
    <property type="match status" value="1"/>
</dbReference>
<keyword evidence="5" id="KW-0808">Transferase</keyword>
<proteinExistence type="predicted"/>
<keyword evidence="2" id="KW-0813">Transport</keyword>
<evidence type="ECO:0000256" key="7">
    <source>
        <dbReference type="ARBA" id="ARBA00022692"/>
    </source>
</evidence>
<evidence type="ECO:0000256" key="8">
    <source>
        <dbReference type="ARBA" id="ARBA00022777"/>
    </source>
</evidence>
<dbReference type="KEGG" id="vpi:BW732_08365"/>
<evidence type="ECO:0000313" key="11">
    <source>
        <dbReference type="EMBL" id="AQP54235.1"/>
    </source>
</evidence>
<keyword evidence="4 11" id="KW-0762">Sugar transport</keyword>
<accession>A0A1Q2D7F8</accession>
<keyword evidence="3" id="KW-1003">Cell membrane</keyword>
<keyword evidence="12" id="KW-1185">Reference proteome</keyword>
<comment type="subcellular location">
    <subcellularLocation>
        <location evidence="1">Cell membrane</location>
        <topology evidence="1">Multi-pass membrane protein</topology>
    </subcellularLocation>
</comment>
<dbReference type="GO" id="GO:0005886">
    <property type="term" value="C:plasma membrane"/>
    <property type="evidence" value="ECO:0007669"/>
    <property type="project" value="UniProtKB-SubCell"/>
</dbReference>
<dbReference type="OrthoDB" id="9764327at2"/>
<dbReference type="AlphaFoldDB" id="A0A1Q2D7F8"/>
<dbReference type="GO" id="GO:0008982">
    <property type="term" value="F:protein-N(PI)-phosphohistidine-sugar phosphotransferase activity"/>
    <property type="evidence" value="ECO:0007669"/>
    <property type="project" value="InterPro"/>
</dbReference>
<dbReference type="InterPro" id="IPR018113">
    <property type="entry name" value="PTrfase_EIIB_Cys"/>
</dbReference>
<dbReference type="GO" id="GO:0009401">
    <property type="term" value="P:phosphoenolpyruvate-dependent sugar phosphotransferase system"/>
    <property type="evidence" value="ECO:0007669"/>
    <property type="project" value="UniProtKB-KW"/>
</dbReference>
<protein>
    <submittedName>
        <fullName evidence="11">PTS glucose transporter subunit IIB</fullName>
    </submittedName>
</protein>
<dbReference type="PANTHER" id="PTHR30009:SF24">
    <property type="entry name" value="PTS SYSTEM, IIBC COMPONENT"/>
    <property type="match status" value="1"/>
</dbReference>
<keyword evidence="9" id="KW-1133">Transmembrane helix</keyword>
<dbReference type="Proteomes" id="UP000188246">
    <property type="component" value="Chromosome"/>
</dbReference>
<evidence type="ECO:0000313" key="12">
    <source>
        <dbReference type="Proteomes" id="UP000188246"/>
    </source>
</evidence>
<dbReference type="GO" id="GO:0016301">
    <property type="term" value="F:kinase activity"/>
    <property type="evidence" value="ECO:0007669"/>
    <property type="project" value="UniProtKB-KW"/>
</dbReference>
<keyword evidence="7" id="KW-0812">Transmembrane</keyword>
<dbReference type="EMBL" id="CP019609">
    <property type="protein sequence ID" value="AQP54235.1"/>
    <property type="molecule type" value="Genomic_DNA"/>
</dbReference>
<dbReference type="Gene3D" id="3.30.1360.60">
    <property type="entry name" value="Glucose permease domain IIB"/>
    <property type="match status" value="1"/>
</dbReference>
<dbReference type="NCBIfam" id="TIGR00826">
    <property type="entry name" value="EIIB_glc"/>
    <property type="match status" value="1"/>
</dbReference>
<dbReference type="InterPro" id="IPR036878">
    <property type="entry name" value="Glu_permease_IIB"/>
</dbReference>
<evidence type="ECO:0000256" key="9">
    <source>
        <dbReference type="ARBA" id="ARBA00022989"/>
    </source>
</evidence>
<dbReference type="InterPro" id="IPR013013">
    <property type="entry name" value="PTS_EIIC_1"/>
</dbReference>
<evidence type="ECO:0000256" key="6">
    <source>
        <dbReference type="ARBA" id="ARBA00022683"/>
    </source>
</evidence>
<dbReference type="RefSeq" id="WP_077276312.1">
    <property type="nucleotide sequence ID" value="NZ_CP019609.1"/>
</dbReference>
<dbReference type="Pfam" id="PF02378">
    <property type="entry name" value="PTS_EIIC"/>
    <property type="match status" value="1"/>
</dbReference>
<evidence type="ECO:0000256" key="2">
    <source>
        <dbReference type="ARBA" id="ARBA00022448"/>
    </source>
</evidence>
<dbReference type="InterPro" id="IPR003352">
    <property type="entry name" value="PTS_EIIC"/>
</dbReference>
<evidence type="ECO:0000256" key="5">
    <source>
        <dbReference type="ARBA" id="ARBA00022679"/>
    </source>
</evidence>
<dbReference type="InterPro" id="IPR050429">
    <property type="entry name" value="PTS_Glucose_EIICBA"/>
</dbReference>
<keyword evidence="6" id="KW-0598">Phosphotransferase system</keyword>
<keyword evidence="8" id="KW-0418">Kinase</keyword>